<dbReference type="Pfam" id="PF13432">
    <property type="entry name" value="TPR_16"/>
    <property type="match status" value="1"/>
</dbReference>
<keyword evidence="1" id="KW-0802">TPR repeat</keyword>
<gene>
    <name evidence="2" type="ORF">D3871_08905</name>
</gene>
<sequence>MRGPISMNHLRRNTPSKADLLFHKAFTTHQMGDLETAEELYRRALQKSPSDMETLYLLGTVCSQQGKFDDAVKYLKKSLQLAPNHPEALNNLGLTLKGMLKEKEAIAYYRRALAVRPDYADAYNNLGGALETIGELDEAEQYLRKALVLNPHLADAYYNLGMVLKGKDRFEESVHCFLRGMEMKPGVAIAYDHLGSIYKFWGRFDEALTCLDRAILMKPSLYSAHNNRGAVLEELGRFDEALAEYERAVELDPNEATPRWNQAFLFLRQGILDRGWEAHELRLKVGQVLERFPYPQWDGSSLENKTILVYAEQGLGDEILFASCFADIIARAKHCVIECEPRLAPLFTRTFPTATVVGAPRFEIGWLVNIPKIDVQIPAGSLPRFFRPTLDSFPARPQYLIPDAGRVEHWRSRLALLGPGLKVGICWRSGLRKGERHKYYSQISQWGAIFAVPGVHFVNLQYGECAEELLEAEQLFGIKIASYSDIDLRNDIDDSAALMASVDLMICASTSVSEIGGAVGVEQYRYDPFGRHWDVLGCSDRMPWHPSIRLFQQHTQYDWDTQLATVAAVLKERVCGVEQAEYVELSDHTRIAVSGSVGDMASYVLKEQQGWMEAEHAFALAVARPGMQVVDTDAGLGEYAIPLAKKVGDGKVFALTRTADHASLLMKSRAENQLEETLSVSIAAGVISLDTEMDRQGYRDASIVRIAADTSTMDMLSASMRFFSVQSPLILFGITPGGGFDVAVVEWFANRGYGLYRLVPGLNLLIPCSSTSELDQYSRNLFAARAERAEALEQRGLLIRSANALSSFPGIDRTDWQDFLKRFSYAVRSMAAWIDPAERQSGWEVYWMGLHLFAMAKSDRPAAERFACLQAALNVLTTLAQEKATLPRLLSLARVLIEAGRREMAVNLLNQICSLIQSGLHCSLDEPCFALDAHYEQTDPGERISDWIVAMVLECRERLRAFSSFFTLDEGLAVLEEVHASGFASDEVARRIVLIQRRQKAVLQATD</sequence>
<feature type="repeat" description="TPR" evidence="1">
    <location>
        <begin position="18"/>
        <end position="51"/>
    </location>
</feature>
<dbReference type="PROSITE" id="PS50293">
    <property type="entry name" value="TPR_REGION"/>
    <property type="match status" value="3"/>
</dbReference>
<dbReference type="Pfam" id="PF13181">
    <property type="entry name" value="TPR_8"/>
    <property type="match status" value="1"/>
</dbReference>
<dbReference type="InterPro" id="IPR019734">
    <property type="entry name" value="TPR_rpt"/>
</dbReference>
<protein>
    <submittedName>
        <fullName evidence="2">Tetratricopeptide repeat protein</fullName>
    </submittedName>
</protein>
<dbReference type="PANTHER" id="PTHR44998">
    <property type="match status" value="1"/>
</dbReference>
<dbReference type="Gene3D" id="1.25.40.10">
    <property type="entry name" value="Tetratricopeptide repeat domain"/>
    <property type="match status" value="3"/>
</dbReference>
<dbReference type="Proteomes" id="UP000265955">
    <property type="component" value="Unassembled WGS sequence"/>
</dbReference>
<feature type="repeat" description="TPR" evidence="1">
    <location>
        <begin position="188"/>
        <end position="221"/>
    </location>
</feature>
<reference evidence="3" key="1">
    <citation type="submission" date="2018-09" db="EMBL/GenBank/DDBJ databases">
        <authorList>
            <person name="Zhu H."/>
        </authorList>
    </citation>
    <scope>NUCLEOTIDE SEQUENCE [LARGE SCALE GENOMIC DNA]</scope>
    <source>
        <strain evidence="3">K1R23-30</strain>
    </source>
</reference>
<dbReference type="SUPFAM" id="SSF48452">
    <property type="entry name" value="TPR-like"/>
    <property type="match status" value="1"/>
</dbReference>
<dbReference type="InterPro" id="IPR011990">
    <property type="entry name" value="TPR-like_helical_dom_sf"/>
</dbReference>
<accession>A0A3A3FS64</accession>
<name>A0A3A3FS64_9BURK</name>
<dbReference type="Gene3D" id="3.40.50.150">
    <property type="entry name" value="Vaccinia Virus protein VP39"/>
    <property type="match status" value="1"/>
</dbReference>
<keyword evidence="3" id="KW-1185">Reference proteome</keyword>
<evidence type="ECO:0000313" key="2">
    <source>
        <dbReference type="EMBL" id="RJF98613.1"/>
    </source>
</evidence>
<feature type="repeat" description="TPR" evidence="1">
    <location>
        <begin position="222"/>
        <end position="255"/>
    </location>
</feature>
<dbReference type="InterPro" id="IPR029063">
    <property type="entry name" value="SAM-dependent_MTases_sf"/>
</dbReference>
<feature type="repeat" description="TPR" evidence="1">
    <location>
        <begin position="154"/>
        <end position="187"/>
    </location>
</feature>
<feature type="repeat" description="TPR" evidence="1">
    <location>
        <begin position="52"/>
        <end position="85"/>
    </location>
</feature>
<evidence type="ECO:0000313" key="3">
    <source>
        <dbReference type="Proteomes" id="UP000265955"/>
    </source>
</evidence>
<comment type="caution">
    <text evidence="2">The sequence shown here is derived from an EMBL/GenBank/DDBJ whole genome shotgun (WGS) entry which is preliminary data.</text>
</comment>
<dbReference type="SMART" id="SM00028">
    <property type="entry name" value="TPR"/>
    <property type="match status" value="7"/>
</dbReference>
<dbReference type="PANTHER" id="PTHR44998:SF1">
    <property type="entry name" value="UDP-N-ACETYLGLUCOSAMINE--PEPTIDE N-ACETYLGLUCOSAMINYLTRANSFERASE 110 KDA SUBUNIT"/>
    <property type="match status" value="1"/>
</dbReference>
<dbReference type="PROSITE" id="PS50005">
    <property type="entry name" value="TPR"/>
    <property type="match status" value="7"/>
</dbReference>
<dbReference type="SUPFAM" id="SSF53335">
    <property type="entry name" value="S-adenosyl-L-methionine-dependent methyltransferases"/>
    <property type="match status" value="1"/>
</dbReference>
<dbReference type="AlphaFoldDB" id="A0A3A3FS64"/>
<feature type="repeat" description="TPR" evidence="1">
    <location>
        <begin position="86"/>
        <end position="119"/>
    </location>
</feature>
<dbReference type="RefSeq" id="WP_119768562.1">
    <property type="nucleotide sequence ID" value="NZ_QYUO01000001.1"/>
</dbReference>
<organism evidence="2 3">
    <name type="scientific">Noviherbaspirillum saxi</name>
    <dbReference type="NCBI Taxonomy" id="2320863"/>
    <lineage>
        <taxon>Bacteria</taxon>
        <taxon>Pseudomonadati</taxon>
        <taxon>Pseudomonadota</taxon>
        <taxon>Betaproteobacteria</taxon>
        <taxon>Burkholderiales</taxon>
        <taxon>Oxalobacteraceae</taxon>
        <taxon>Noviherbaspirillum</taxon>
    </lineage>
</organism>
<dbReference type="SUPFAM" id="SSF53756">
    <property type="entry name" value="UDP-Glycosyltransferase/glycogen phosphorylase"/>
    <property type="match status" value="1"/>
</dbReference>
<dbReference type="Pfam" id="PF00515">
    <property type="entry name" value="TPR_1"/>
    <property type="match status" value="1"/>
</dbReference>
<proteinExistence type="predicted"/>
<dbReference type="EMBL" id="QYUO01000001">
    <property type="protein sequence ID" value="RJF98613.1"/>
    <property type="molecule type" value="Genomic_DNA"/>
</dbReference>
<feature type="repeat" description="TPR" evidence="1">
    <location>
        <begin position="120"/>
        <end position="153"/>
    </location>
</feature>
<dbReference type="Pfam" id="PF13424">
    <property type="entry name" value="TPR_12"/>
    <property type="match status" value="1"/>
</dbReference>
<evidence type="ECO:0000256" key="1">
    <source>
        <dbReference type="PROSITE-ProRule" id="PRU00339"/>
    </source>
</evidence>